<reference evidence="5 7" key="1">
    <citation type="journal article" date="2018" name="Elife">
        <title>Discovery and characterization of a prevalent human gut bacterial enzyme sufficient for the inactivation of a family of plant toxins.</title>
        <authorList>
            <person name="Koppel N."/>
            <person name="Bisanz J.E."/>
            <person name="Pandelia M.E."/>
            <person name="Turnbaugh P.J."/>
            <person name="Balskus E.P."/>
        </authorList>
    </citation>
    <scope>NUCLEOTIDE SEQUENCE [LARGE SCALE GENOMIC DNA]</scope>
    <source>
        <strain evidence="5 7">OB21 GAM31</strain>
    </source>
</reference>
<dbReference type="Pfam" id="PF01012">
    <property type="entry name" value="ETF"/>
    <property type="match status" value="1"/>
</dbReference>
<dbReference type="SUPFAM" id="SSF52402">
    <property type="entry name" value="Adenine nucleotide alpha hydrolases-like"/>
    <property type="match status" value="1"/>
</dbReference>
<evidence type="ECO:0000256" key="3">
    <source>
        <dbReference type="ARBA" id="ARBA00042002"/>
    </source>
</evidence>
<gene>
    <name evidence="5" type="ORF">C1881_02280</name>
    <name evidence="6" type="ORF">DMP05_00610</name>
</gene>
<dbReference type="InterPro" id="IPR014730">
    <property type="entry name" value="ETF_a/b_N"/>
</dbReference>
<sequence length="252" mass="26009">MKIVVSFKVVPDDQDIQVSGDGSLDYAKAHQIVSTYDLNAMEAAAQLAAANEGSEVVGITVGGKKIDDSKTKKNVLARGIDQLYMTADDACADLDAGATAAALAELVAKVGEYDLIICGDGSADNYAQQVDVQLAAKLGLPVVNGATKIEAGDGVVTVVRTLEDVVETVEVPLPAVVSVAPDVALPRIPGMKDILAAGKKPMNVFAAEGTFANSIEVVDCKAPKQADRKLEIIDAADDGAIEKFAAAIKAAL</sequence>
<evidence type="ECO:0000313" key="7">
    <source>
        <dbReference type="Proteomes" id="UP000253975"/>
    </source>
</evidence>
<dbReference type="InterPro" id="IPR012255">
    <property type="entry name" value="ETF_b"/>
</dbReference>
<organism evidence="5 7">
    <name type="scientific">Slackia isoflavoniconvertens</name>
    <dbReference type="NCBI Taxonomy" id="572010"/>
    <lineage>
        <taxon>Bacteria</taxon>
        <taxon>Bacillati</taxon>
        <taxon>Actinomycetota</taxon>
        <taxon>Coriobacteriia</taxon>
        <taxon>Eggerthellales</taxon>
        <taxon>Eggerthellaceae</taxon>
        <taxon>Slackia</taxon>
    </lineage>
</organism>
<dbReference type="GO" id="GO:0009055">
    <property type="term" value="F:electron transfer activity"/>
    <property type="evidence" value="ECO:0007669"/>
    <property type="project" value="InterPro"/>
</dbReference>
<evidence type="ECO:0000313" key="8">
    <source>
        <dbReference type="Proteomes" id="UP000271472"/>
    </source>
</evidence>
<dbReference type="OrthoDB" id="9804960at2"/>
<reference evidence="8" key="2">
    <citation type="submission" date="2018-05" db="EMBL/GenBank/DDBJ databases">
        <title>Genome Sequencing of selected type strains of the family Eggerthellaceae.</title>
        <authorList>
            <person name="Danylec N."/>
            <person name="Stoll D.A."/>
            <person name="Doetsch A."/>
            <person name="Huch M."/>
        </authorList>
    </citation>
    <scope>NUCLEOTIDE SEQUENCE [LARGE SCALE GENOMIC DNA]</scope>
    <source>
        <strain evidence="8">DSM 22006</strain>
    </source>
</reference>
<dbReference type="GeneID" id="98661848"/>
<name>A0A369LNI6_9ACTN</name>
<feature type="domain" description="Electron transfer flavoprotein alpha/beta-subunit N-terminal" evidence="4">
    <location>
        <begin position="21"/>
        <end position="214"/>
    </location>
</feature>
<dbReference type="AlphaFoldDB" id="A0A369LNI6"/>
<dbReference type="Proteomes" id="UP000253975">
    <property type="component" value="Unassembled WGS sequence"/>
</dbReference>
<evidence type="ECO:0000259" key="4">
    <source>
        <dbReference type="SMART" id="SM00893"/>
    </source>
</evidence>
<evidence type="ECO:0000313" key="6">
    <source>
        <dbReference type="EMBL" id="RNM37463.1"/>
    </source>
</evidence>
<evidence type="ECO:0000256" key="2">
    <source>
        <dbReference type="ARBA" id="ARBA00025649"/>
    </source>
</evidence>
<dbReference type="SMART" id="SM00893">
    <property type="entry name" value="ETF"/>
    <property type="match status" value="1"/>
</dbReference>
<comment type="subunit">
    <text evidence="1">Heterodimer of an alpha and a beta subunit.</text>
</comment>
<comment type="function">
    <text evidence="2">The electron transfer flavoprotein serves as a specific electron acceptor for other dehydrogenases. It transfers the electrons to the main respiratory chain via ETF-ubiquinone oxidoreductase (ETF dehydrogenase).</text>
</comment>
<evidence type="ECO:0000256" key="1">
    <source>
        <dbReference type="ARBA" id="ARBA00011355"/>
    </source>
</evidence>
<dbReference type="RefSeq" id="WP_114614908.1">
    <property type="nucleotide sequence ID" value="NZ_DBFXCT010000048.1"/>
</dbReference>
<dbReference type="NCBIfam" id="NF002888">
    <property type="entry name" value="PRK03359.1"/>
    <property type="match status" value="1"/>
</dbReference>
<protein>
    <recommendedName>
        <fullName evidence="3">Electron transfer flavoprotein small subunit</fullName>
    </recommendedName>
</protein>
<evidence type="ECO:0000313" key="5">
    <source>
        <dbReference type="EMBL" id="RDB60724.1"/>
    </source>
</evidence>
<dbReference type="Gene3D" id="3.40.50.620">
    <property type="entry name" value="HUPs"/>
    <property type="match status" value="1"/>
</dbReference>
<keyword evidence="8" id="KW-1185">Reference proteome</keyword>
<dbReference type="InterPro" id="IPR014729">
    <property type="entry name" value="Rossmann-like_a/b/a_fold"/>
</dbReference>
<proteinExistence type="predicted"/>
<dbReference type="PANTHER" id="PTHR21294:SF17">
    <property type="entry name" value="PROTEIN FIXA"/>
    <property type="match status" value="1"/>
</dbReference>
<dbReference type="Proteomes" id="UP000271472">
    <property type="component" value="Unassembled WGS sequence"/>
</dbReference>
<dbReference type="PIRSF" id="PIRSF000090">
    <property type="entry name" value="Beta-ETF"/>
    <property type="match status" value="1"/>
</dbReference>
<comment type="caution">
    <text evidence="5">The sequence shown here is derived from an EMBL/GenBank/DDBJ whole genome shotgun (WGS) entry which is preliminary data.</text>
</comment>
<dbReference type="EMBL" id="QIBZ01000001">
    <property type="protein sequence ID" value="RNM37463.1"/>
    <property type="molecule type" value="Genomic_DNA"/>
</dbReference>
<dbReference type="PANTHER" id="PTHR21294">
    <property type="entry name" value="ELECTRON TRANSFER FLAVOPROTEIN BETA-SUBUNIT"/>
    <property type="match status" value="1"/>
</dbReference>
<dbReference type="EMBL" id="PPTO01000002">
    <property type="protein sequence ID" value="RDB60724.1"/>
    <property type="molecule type" value="Genomic_DNA"/>
</dbReference>
<reference evidence="6" key="3">
    <citation type="journal article" date="2019" name="Microbiol. Resour. Announc.">
        <title>Draft Genome Sequences of Type Strains of Gordonibacter faecihominis, Paraeggerthella hongkongensis, Parvibacter caecicola,Slackia equolifaciens, Slackia faecicanis, and Slackia isoflavoniconvertens.</title>
        <authorList>
            <person name="Danylec N."/>
            <person name="Stoll D.A."/>
            <person name="Dotsch A."/>
            <person name="Huch M."/>
        </authorList>
    </citation>
    <scope>NUCLEOTIDE SEQUENCE</scope>
    <source>
        <strain evidence="6">DSM 22006</strain>
    </source>
</reference>
<accession>A0A369LNI6</accession>